<comment type="caution">
    <text evidence="1">The sequence shown here is derived from an EMBL/GenBank/DDBJ whole genome shotgun (WGS) entry which is preliminary data.</text>
</comment>
<organism evidence="1 2">
    <name type="scientific">Homarus americanus</name>
    <name type="common">American lobster</name>
    <dbReference type="NCBI Taxonomy" id="6706"/>
    <lineage>
        <taxon>Eukaryota</taxon>
        <taxon>Metazoa</taxon>
        <taxon>Ecdysozoa</taxon>
        <taxon>Arthropoda</taxon>
        <taxon>Crustacea</taxon>
        <taxon>Multicrustacea</taxon>
        <taxon>Malacostraca</taxon>
        <taxon>Eumalacostraca</taxon>
        <taxon>Eucarida</taxon>
        <taxon>Decapoda</taxon>
        <taxon>Pleocyemata</taxon>
        <taxon>Astacidea</taxon>
        <taxon>Nephropoidea</taxon>
        <taxon>Nephropidae</taxon>
        <taxon>Homarus</taxon>
    </lineage>
</organism>
<evidence type="ECO:0000313" key="2">
    <source>
        <dbReference type="Proteomes" id="UP000747542"/>
    </source>
</evidence>
<proteinExistence type="predicted"/>
<dbReference type="Gene3D" id="3.30.420.10">
    <property type="entry name" value="Ribonuclease H-like superfamily/Ribonuclease H"/>
    <property type="match status" value="1"/>
</dbReference>
<dbReference type="GO" id="GO:0003676">
    <property type="term" value="F:nucleic acid binding"/>
    <property type="evidence" value="ECO:0007669"/>
    <property type="project" value="InterPro"/>
</dbReference>
<reference evidence="1" key="1">
    <citation type="journal article" date="2021" name="Sci. Adv.">
        <title>The American lobster genome reveals insights on longevity, neural, and immune adaptations.</title>
        <authorList>
            <person name="Polinski J.M."/>
            <person name="Zimin A.V."/>
            <person name="Clark K.F."/>
            <person name="Kohn A.B."/>
            <person name="Sadowski N."/>
            <person name="Timp W."/>
            <person name="Ptitsyn A."/>
            <person name="Khanna P."/>
            <person name="Romanova D.Y."/>
            <person name="Williams P."/>
            <person name="Greenwood S.J."/>
            <person name="Moroz L.L."/>
            <person name="Walt D.R."/>
            <person name="Bodnar A.G."/>
        </authorList>
    </citation>
    <scope>NUCLEOTIDE SEQUENCE</scope>
    <source>
        <strain evidence="1">GMGI-L3</strain>
    </source>
</reference>
<keyword evidence="2" id="KW-1185">Reference proteome</keyword>
<dbReference type="InterPro" id="IPR036397">
    <property type="entry name" value="RNaseH_sf"/>
</dbReference>
<sequence>MWQRRQCGDVCARRAYIIGFLLTEQHRAARFAFARQYEVEDLAFWSKFVFCDEKIITSTNHDRISNWRPSNTRYDRRNIYEEARSGHVTVNVWW</sequence>
<name>A0A8J5JT21_HOMAM</name>
<dbReference type="AlphaFoldDB" id="A0A8J5JT21"/>
<protein>
    <submittedName>
        <fullName evidence="1">Putative Transposable element Tc1 transposase-like 25</fullName>
    </submittedName>
</protein>
<dbReference type="Proteomes" id="UP000747542">
    <property type="component" value="Unassembled WGS sequence"/>
</dbReference>
<dbReference type="EMBL" id="JAHLQT010026447">
    <property type="protein sequence ID" value="KAG7163711.1"/>
    <property type="molecule type" value="Genomic_DNA"/>
</dbReference>
<accession>A0A8J5JT21</accession>
<gene>
    <name evidence="1" type="primary">tc1a-L25</name>
    <name evidence="1" type="ORF">Hamer_G002943</name>
</gene>
<evidence type="ECO:0000313" key="1">
    <source>
        <dbReference type="EMBL" id="KAG7163711.1"/>
    </source>
</evidence>